<evidence type="ECO:0000256" key="8">
    <source>
        <dbReference type="RuleBase" id="RU003905"/>
    </source>
</evidence>
<dbReference type="SUPFAM" id="SSF50447">
    <property type="entry name" value="Translation proteins"/>
    <property type="match status" value="1"/>
</dbReference>
<dbReference type="InterPro" id="IPR019927">
    <property type="entry name" value="Ribosomal_uL3_bac/org-type"/>
</dbReference>
<dbReference type="PANTHER" id="PTHR11229">
    <property type="entry name" value="50S RIBOSOMAL PROTEIN L3"/>
    <property type="match status" value="1"/>
</dbReference>
<reference evidence="10 11" key="1">
    <citation type="submission" date="2017-04" db="EMBL/GenBank/DDBJ databases">
        <title>Complete genome sequence of Flavobacterium kingsejong AJ004.</title>
        <authorList>
            <person name="Lee P.C."/>
        </authorList>
    </citation>
    <scope>NUCLEOTIDE SEQUENCE [LARGE SCALE GENOMIC DNA]</scope>
    <source>
        <strain evidence="10 11">AJ004</strain>
    </source>
</reference>
<dbReference type="GO" id="GO:0005840">
    <property type="term" value="C:ribosome"/>
    <property type="evidence" value="ECO:0007669"/>
    <property type="project" value="UniProtKB-UniRule"/>
</dbReference>
<organism evidence="10 11">
    <name type="scientific">Flavobacterium kingsejongi</name>
    <dbReference type="NCBI Taxonomy" id="1678728"/>
    <lineage>
        <taxon>Bacteria</taxon>
        <taxon>Pseudomonadati</taxon>
        <taxon>Bacteroidota</taxon>
        <taxon>Flavobacteriia</taxon>
        <taxon>Flavobacteriales</taxon>
        <taxon>Flavobacteriaceae</taxon>
        <taxon>Flavobacterium</taxon>
    </lineage>
</organism>
<dbReference type="GO" id="GO:0006412">
    <property type="term" value="P:translation"/>
    <property type="evidence" value="ECO:0007669"/>
    <property type="project" value="UniProtKB-UniRule"/>
</dbReference>
<sequence>MSGLIGKKIGMTSIFDENGKNIPCTVIEAGPCVVTQVRTNEVDGYEAFQLGFDDKKSEKHVTKADAGHFKKAGTSAKKKVVEFKYFETEHKLGDVITVDLFQEGEFVDVQGVSKGKGFQGVVKRHGFGGVGQATHGQHNRLRAPGSVGASSYPSRVFKGMRMAGRMGGDNVTIQNLRVLKVVSDKNLLVIKGCVPGHKNSYVIIQK</sequence>
<evidence type="ECO:0000256" key="1">
    <source>
        <dbReference type="ARBA" id="ARBA00006540"/>
    </source>
</evidence>
<dbReference type="InterPro" id="IPR019926">
    <property type="entry name" value="Ribosomal_uL3_CS"/>
</dbReference>
<dbReference type="HAMAP" id="MF_01325_B">
    <property type="entry name" value="Ribosomal_uL3_B"/>
    <property type="match status" value="1"/>
</dbReference>
<evidence type="ECO:0000256" key="2">
    <source>
        <dbReference type="ARBA" id="ARBA00022730"/>
    </source>
</evidence>
<name>A0A2S1LNH2_9FLAO</name>
<dbReference type="GO" id="GO:0003735">
    <property type="term" value="F:structural constituent of ribosome"/>
    <property type="evidence" value="ECO:0007669"/>
    <property type="project" value="UniProtKB-UniRule"/>
</dbReference>
<dbReference type="NCBIfam" id="TIGR03625">
    <property type="entry name" value="L3_bact"/>
    <property type="match status" value="1"/>
</dbReference>
<dbReference type="Gene3D" id="3.30.160.810">
    <property type="match status" value="1"/>
</dbReference>
<evidence type="ECO:0000256" key="5">
    <source>
        <dbReference type="ARBA" id="ARBA00023274"/>
    </source>
</evidence>
<evidence type="ECO:0000313" key="10">
    <source>
        <dbReference type="EMBL" id="AWG25313.1"/>
    </source>
</evidence>
<dbReference type="Pfam" id="PF00297">
    <property type="entry name" value="Ribosomal_L3"/>
    <property type="match status" value="1"/>
</dbReference>
<evidence type="ECO:0000256" key="4">
    <source>
        <dbReference type="ARBA" id="ARBA00022980"/>
    </source>
</evidence>
<evidence type="ECO:0000256" key="7">
    <source>
        <dbReference type="HAMAP-Rule" id="MF_01325"/>
    </source>
</evidence>
<dbReference type="AlphaFoldDB" id="A0A2S1LNH2"/>
<dbReference type="RefSeq" id="WP_108736914.1">
    <property type="nucleotide sequence ID" value="NZ_CP020919.1"/>
</dbReference>
<dbReference type="KEGG" id="fki:FK004_08715"/>
<evidence type="ECO:0000256" key="6">
    <source>
        <dbReference type="ARBA" id="ARBA00035243"/>
    </source>
</evidence>
<keyword evidence="4 7" id="KW-0689">Ribosomal protein</keyword>
<dbReference type="Gene3D" id="2.40.30.10">
    <property type="entry name" value="Translation factors"/>
    <property type="match status" value="1"/>
</dbReference>
<keyword evidence="11" id="KW-1185">Reference proteome</keyword>
<dbReference type="OrthoDB" id="9806135at2"/>
<comment type="subunit">
    <text evidence="7 9">Part of the 50S ribosomal subunit. Forms a cluster with proteins L14 and L19.</text>
</comment>
<dbReference type="FunFam" id="3.30.160.810:FF:000001">
    <property type="entry name" value="50S ribosomal protein L3"/>
    <property type="match status" value="1"/>
</dbReference>
<dbReference type="GO" id="GO:1990904">
    <property type="term" value="C:ribonucleoprotein complex"/>
    <property type="evidence" value="ECO:0007669"/>
    <property type="project" value="UniProtKB-KW"/>
</dbReference>
<dbReference type="PANTHER" id="PTHR11229:SF16">
    <property type="entry name" value="LARGE RIBOSOMAL SUBUNIT PROTEIN UL3C"/>
    <property type="match status" value="1"/>
</dbReference>
<dbReference type="Proteomes" id="UP000244677">
    <property type="component" value="Chromosome"/>
</dbReference>
<dbReference type="PROSITE" id="PS00474">
    <property type="entry name" value="RIBOSOMAL_L3"/>
    <property type="match status" value="1"/>
</dbReference>
<evidence type="ECO:0000256" key="9">
    <source>
        <dbReference type="RuleBase" id="RU003906"/>
    </source>
</evidence>
<evidence type="ECO:0000313" key="11">
    <source>
        <dbReference type="Proteomes" id="UP000244677"/>
    </source>
</evidence>
<keyword evidence="5 7" id="KW-0687">Ribonucleoprotein</keyword>
<dbReference type="FunFam" id="2.40.30.10:FF:000047">
    <property type="entry name" value="50S ribosomal protein L3"/>
    <property type="match status" value="1"/>
</dbReference>
<comment type="function">
    <text evidence="7 9">One of the primary rRNA binding proteins, it binds directly near the 3'-end of the 23S rRNA, where it nucleates assembly of the 50S subunit.</text>
</comment>
<keyword evidence="3 7" id="KW-0694">RNA-binding</keyword>
<dbReference type="InterPro" id="IPR009000">
    <property type="entry name" value="Transl_B-barrel_sf"/>
</dbReference>
<gene>
    <name evidence="7" type="primary">rplC</name>
    <name evidence="10" type="ORF">FK004_08715</name>
</gene>
<comment type="similarity">
    <text evidence="1 7 8">Belongs to the universal ribosomal protein uL3 family.</text>
</comment>
<dbReference type="EMBL" id="CP020919">
    <property type="protein sequence ID" value="AWG25313.1"/>
    <property type="molecule type" value="Genomic_DNA"/>
</dbReference>
<keyword evidence="2 7" id="KW-0699">rRNA-binding</keyword>
<protein>
    <recommendedName>
        <fullName evidence="6 7">Large ribosomal subunit protein uL3</fullName>
    </recommendedName>
</protein>
<accession>A0A2S1LNH2</accession>
<proteinExistence type="inferred from homology"/>
<dbReference type="InterPro" id="IPR000597">
    <property type="entry name" value="Ribosomal_uL3"/>
</dbReference>
<dbReference type="GO" id="GO:0019843">
    <property type="term" value="F:rRNA binding"/>
    <property type="evidence" value="ECO:0007669"/>
    <property type="project" value="UniProtKB-UniRule"/>
</dbReference>
<evidence type="ECO:0000256" key="3">
    <source>
        <dbReference type="ARBA" id="ARBA00022884"/>
    </source>
</evidence>